<dbReference type="Proteomes" id="UP001283361">
    <property type="component" value="Unassembled WGS sequence"/>
</dbReference>
<gene>
    <name evidence="2" type="ORF">RRG08_048985</name>
</gene>
<dbReference type="EMBL" id="JAWDGP010006462">
    <property type="protein sequence ID" value="KAK3740743.1"/>
    <property type="molecule type" value="Genomic_DNA"/>
</dbReference>
<sequence>MNPAKDMGVYEKDMKSIYLLVCGMRRETHLPGVILLHCYHCDSINSHCHASPGRRPTLTVSVARCVTLSVAGTGSGQGTGGGRVRSSHHLSAQP</sequence>
<name>A0AAE0YCV2_9GAST</name>
<reference evidence="2" key="1">
    <citation type="journal article" date="2023" name="G3 (Bethesda)">
        <title>A reference genome for the long-term kleptoplast-retaining sea slug Elysia crispata morphotype clarki.</title>
        <authorList>
            <person name="Eastman K.E."/>
            <person name="Pendleton A.L."/>
            <person name="Shaikh M.A."/>
            <person name="Suttiyut T."/>
            <person name="Ogas R."/>
            <person name="Tomko P."/>
            <person name="Gavelis G."/>
            <person name="Widhalm J.R."/>
            <person name="Wisecaver J.H."/>
        </authorList>
    </citation>
    <scope>NUCLEOTIDE SEQUENCE</scope>
    <source>
        <strain evidence="2">ECLA1</strain>
    </source>
</reference>
<keyword evidence="3" id="KW-1185">Reference proteome</keyword>
<evidence type="ECO:0000313" key="3">
    <source>
        <dbReference type="Proteomes" id="UP001283361"/>
    </source>
</evidence>
<feature type="compositionally biased region" description="Gly residues" evidence="1">
    <location>
        <begin position="73"/>
        <end position="83"/>
    </location>
</feature>
<dbReference type="AlphaFoldDB" id="A0AAE0YCV2"/>
<proteinExistence type="predicted"/>
<evidence type="ECO:0000256" key="1">
    <source>
        <dbReference type="SAM" id="MobiDB-lite"/>
    </source>
</evidence>
<accession>A0AAE0YCV2</accession>
<organism evidence="2 3">
    <name type="scientific">Elysia crispata</name>
    <name type="common">lettuce slug</name>
    <dbReference type="NCBI Taxonomy" id="231223"/>
    <lineage>
        <taxon>Eukaryota</taxon>
        <taxon>Metazoa</taxon>
        <taxon>Spiralia</taxon>
        <taxon>Lophotrochozoa</taxon>
        <taxon>Mollusca</taxon>
        <taxon>Gastropoda</taxon>
        <taxon>Heterobranchia</taxon>
        <taxon>Euthyneura</taxon>
        <taxon>Panpulmonata</taxon>
        <taxon>Sacoglossa</taxon>
        <taxon>Placobranchoidea</taxon>
        <taxon>Plakobranchidae</taxon>
        <taxon>Elysia</taxon>
    </lineage>
</organism>
<comment type="caution">
    <text evidence="2">The sequence shown here is derived from an EMBL/GenBank/DDBJ whole genome shotgun (WGS) entry which is preliminary data.</text>
</comment>
<evidence type="ECO:0000313" key="2">
    <source>
        <dbReference type="EMBL" id="KAK3740743.1"/>
    </source>
</evidence>
<protein>
    <submittedName>
        <fullName evidence="2">Uncharacterized protein</fullName>
    </submittedName>
</protein>
<feature type="region of interest" description="Disordered" evidence="1">
    <location>
        <begin position="71"/>
        <end position="94"/>
    </location>
</feature>